<gene>
    <name evidence="4" type="ORF">ENI96_14025</name>
</gene>
<dbReference type="InterPro" id="IPR003749">
    <property type="entry name" value="ThiS/MoaD-like"/>
</dbReference>
<evidence type="ECO:0000256" key="1">
    <source>
        <dbReference type="ARBA" id="ARBA00022723"/>
    </source>
</evidence>
<dbReference type="InterPro" id="IPR016155">
    <property type="entry name" value="Mopterin_synth/thiamin_S_b"/>
</dbReference>
<evidence type="ECO:0000259" key="3">
    <source>
        <dbReference type="Pfam" id="PF06155"/>
    </source>
</evidence>
<keyword evidence="2" id="KW-0408">Iron</keyword>
<dbReference type="PANTHER" id="PTHR35303:SF5">
    <property type="entry name" value="OS02G0197800 PROTEIN"/>
    <property type="match status" value="1"/>
</dbReference>
<feature type="domain" description="Gamma-butyrobetaine hydroxylase-like N-terminal" evidence="3">
    <location>
        <begin position="13"/>
        <end position="93"/>
    </location>
</feature>
<dbReference type="InterPro" id="IPR038492">
    <property type="entry name" value="GBBH-like_N_sf"/>
</dbReference>
<dbReference type="Gene3D" id="3.10.20.30">
    <property type="match status" value="1"/>
</dbReference>
<dbReference type="EMBL" id="DRKP01000176">
    <property type="protein sequence ID" value="HEB97536.1"/>
    <property type="molecule type" value="Genomic_DNA"/>
</dbReference>
<evidence type="ECO:0000313" key="4">
    <source>
        <dbReference type="EMBL" id="HEB97536.1"/>
    </source>
</evidence>
<organism evidence="4">
    <name type="scientific">Sedimenticola thiotaurini</name>
    <dbReference type="NCBI Taxonomy" id="1543721"/>
    <lineage>
        <taxon>Bacteria</taxon>
        <taxon>Pseudomonadati</taxon>
        <taxon>Pseudomonadota</taxon>
        <taxon>Gammaproteobacteria</taxon>
        <taxon>Chromatiales</taxon>
        <taxon>Sedimenticolaceae</taxon>
        <taxon>Sedimenticola</taxon>
    </lineage>
</organism>
<dbReference type="Proteomes" id="UP000886251">
    <property type="component" value="Unassembled WGS sequence"/>
</dbReference>
<reference evidence="4" key="1">
    <citation type="journal article" date="2020" name="mSystems">
        <title>Genome- and Community-Level Interaction Insights into Carbon Utilization and Element Cycling Functions of Hydrothermarchaeota in Hydrothermal Sediment.</title>
        <authorList>
            <person name="Zhou Z."/>
            <person name="Liu Y."/>
            <person name="Xu W."/>
            <person name="Pan J."/>
            <person name="Luo Z.H."/>
            <person name="Li M."/>
        </authorList>
    </citation>
    <scope>NUCLEOTIDE SEQUENCE [LARGE SCALE GENOMIC DNA]</scope>
    <source>
        <strain evidence="4">HyVt-443</strain>
    </source>
</reference>
<name>A0A831W8F8_9GAMM</name>
<dbReference type="InterPro" id="IPR010376">
    <property type="entry name" value="GBBH-like_N"/>
</dbReference>
<dbReference type="GO" id="GO:0046872">
    <property type="term" value="F:metal ion binding"/>
    <property type="evidence" value="ECO:0007669"/>
    <property type="project" value="UniProtKB-KW"/>
</dbReference>
<accession>A0A831W8F8</accession>
<dbReference type="Pfam" id="PF06155">
    <property type="entry name" value="GBBH-like_N"/>
    <property type="match status" value="1"/>
</dbReference>
<protein>
    <submittedName>
        <fullName evidence="4">DUF971 domain-containing protein</fullName>
    </submittedName>
</protein>
<evidence type="ECO:0000256" key="2">
    <source>
        <dbReference type="ARBA" id="ARBA00023004"/>
    </source>
</evidence>
<dbReference type="AlphaFoldDB" id="A0A831W8F8"/>
<dbReference type="InterPro" id="IPR012675">
    <property type="entry name" value="Beta-grasp_dom_sf"/>
</dbReference>
<sequence>MTEPSSDRIPTEINLHSKSRLLVIAFADGSRFELPCEYLRVFSRAKEVRTLENPVVGKEEVNITAIEPQGQYAVRLVFDDGHDTGIYSWDTLYELGRHQEENWRGYLERLEEMGYRRREPGTEGPKTVNLLYFTYLVKAFGKEAETVQVPASVENVERLLEWLRRQKRDKAHLLQDGSVRITVNRQFAEPFTRIDHGDEVAIVPTSPIAPAPKG</sequence>
<keyword evidence="1" id="KW-0479">Metal-binding</keyword>
<dbReference type="PANTHER" id="PTHR35303">
    <property type="entry name" value="OS02G0197800 PROTEIN"/>
    <property type="match status" value="1"/>
</dbReference>
<proteinExistence type="predicted"/>
<comment type="caution">
    <text evidence="4">The sequence shown here is derived from an EMBL/GenBank/DDBJ whole genome shotgun (WGS) entry which is preliminary data.</text>
</comment>
<dbReference type="Pfam" id="PF02597">
    <property type="entry name" value="ThiS"/>
    <property type="match status" value="1"/>
</dbReference>
<dbReference type="SUPFAM" id="SSF54285">
    <property type="entry name" value="MoaD/ThiS"/>
    <property type="match status" value="1"/>
</dbReference>
<dbReference type="Gene3D" id="3.30.2020.30">
    <property type="match status" value="1"/>
</dbReference>